<evidence type="ECO:0000256" key="5">
    <source>
        <dbReference type="ARBA" id="ARBA00022777"/>
    </source>
</evidence>
<feature type="region of interest" description="Disordered" evidence="10">
    <location>
        <begin position="388"/>
        <end position="469"/>
    </location>
</feature>
<evidence type="ECO:0000256" key="6">
    <source>
        <dbReference type="ARBA" id="ARBA00022840"/>
    </source>
</evidence>
<dbReference type="InterPro" id="IPR017441">
    <property type="entry name" value="Protein_kinase_ATP_BS"/>
</dbReference>
<dbReference type="InterPro" id="IPR011009">
    <property type="entry name" value="Kinase-like_dom_sf"/>
</dbReference>
<organism evidence="12 13">
    <name type="scientific">Allocoleopsis franciscana PCC 7113</name>
    <dbReference type="NCBI Taxonomy" id="1173027"/>
    <lineage>
        <taxon>Bacteria</taxon>
        <taxon>Bacillati</taxon>
        <taxon>Cyanobacteriota</taxon>
        <taxon>Cyanophyceae</taxon>
        <taxon>Coleofasciculales</taxon>
        <taxon>Coleofasciculaceae</taxon>
        <taxon>Allocoleopsis</taxon>
        <taxon>Allocoleopsis franciscana</taxon>
    </lineage>
</organism>
<dbReference type="EMBL" id="CP003630">
    <property type="protein sequence ID" value="AFZ16263.1"/>
    <property type="molecule type" value="Genomic_DNA"/>
</dbReference>
<evidence type="ECO:0000256" key="2">
    <source>
        <dbReference type="ARBA" id="ARBA00022527"/>
    </source>
</evidence>
<reference evidence="12 13" key="1">
    <citation type="submission" date="2012-06" db="EMBL/GenBank/DDBJ databases">
        <title>Finished chromosome of genome of Microcoleus sp. PCC 7113.</title>
        <authorList>
            <consortium name="US DOE Joint Genome Institute"/>
            <person name="Gugger M."/>
            <person name="Coursin T."/>
            <person name="Rippka R."/>
            <person name="Tandeau De Marsac N."/>
            <person name="Huntemann M."/>
            <person name="Wei C.-L."/>
            <person name="Han J."/>
            <person name="Detter J.C."/>
            <person name="Han C."/>
            <person name="Tapia R."/>
            <person name="Chen A."/>
            <person name="Kyrpides N."/>
            <person name="Mavromatis K."/>
            <person name="Markowitz V."/>
            <person name="Szeto E."/>
            <person name="Ivanova N."/>
            <person name="Pagani I."/>
            <person name="Pati A."/>
            <person name="Goodwin L."/>
            <person name="Nordberg H.P."/>
            <person name="Cantor M.N."/>
            <person name="Hua S.X."/>
            <person name="Woyke T."/>
            <person name="Kerfeld C.A."/>
        </authorList>
    </citation>
    <scope>NUCLEOTIDE SEQUENCE [LARGE SCALE GENOMIC DNA]</scope>
    <source>
        <strain evidence="12 13">PCC 7113</strain>
    </source>
</reference>
<name>K9W7R9_9CYAN</name>
<dbReference type="AlphaFoldDB" id="K9W7R9"/>
<evidence type="ECO:0000256" key="3">
    <source>
        <dbReference type="ARBA" id="ARBA00022679"/>
    </source>
</evidence>
<dbReference type="RefSeq" id="WP_015180427.1">
    <property type="nucleotide sequence ID" value="NC_019738.1"/>
</dbReference>
<evidence type="ECO:0000256" key="7">
    <source>
        <dbReference type="ARBA" id="ARBA00047899"/>
    </source>
</evidence>
<dbReference type="EC" id="2.7.11.1" evidence="1"/>
<dbReference type="Gene3D" id="3.30.200.20">
    <property type="entry name" value="Phosphorylase Kinase, domain 1"/>
    <property type="match status" value="1"/>
</dbReference>
<dbReference type="GO" id="GO:0005524">
    <property type="term" value="F:ATP binding"/>
    <property type="evidence" value="ECO:0007669"/>
    <property type="project" value="UniProtKB-UniRule"/>
</dbReference>
<dbReference type="SMART" id="SM00220">
    <property type="entry name" value="S_TKc"/>
    <property type="match status" value="1"/>
</dbReference>
<dbReference type="Gene3D" id="1.10.510.10">
    <property type="entry name" value="Transferase(Phosphotransferase) domain 1"/>
    <property type="match status" value="1"/>
</dbReference>
<evidence type="ECO:0000256" key="1">
    <source>
        <dbReference type="ARBA" id="ARBA00012513"/>
    </source>
</evidence>
<keyword evidence="3" id="KW-0808">Transferase</keyword>
<keyword evidence="13" id="KW-1185">Reference proteome</keyword>
<evidence type="ECO:0000313" key="13">
    <source>
        <dbReference type="Proteomes" id="UP000010471"/>
    </source>
</evidence>
<feature type="compositionally biased region" description="Polar residues" evidence="10">
    <location>
        <begin position="393"/>
        <end position="429"/>
    </location>
</feature>
<dbReference type="HOGENOM" id="CLU_000288_135_5_3"/>
<feature type="compositionally biased region" description="Basic and acidic residues" evidence="10">
    <location>
        <begin position="506"/>
        <end position="519"/>
    </location>
</feature>
<evidence type="ECO:0000313" key="12">
    <source>
        <dbReference type="EMBL" id="AFZ16263.1"/>
    </source>
</evidence>
<feature type="binding site" evidence="9">
    <location>
        <position position="41"/>
    </location>
    <ligand>
        <name>ATP</name>
        <dbReference type="ChEBI" id="CHEBI:30616"/>
    </ligand>
</feature>
<keyword evidence="6 9" id="KW-0067">ATP-binding</keyword>
<dbReference type="Proteomes" id="UP000010471">
    <property type="component" value="Chromosome"/>
</dbReference>
<evidence type="ECO:0000256" key="10">
    <source>
        <dbReference type="SAM" id="MobiDB-lite"/>
    </source>
</evidence>
<dbReference type="PROSITE" id="PS00107">
    <property type="entry name" value="PROTEIN_KINASE_ATP"/>
    <property type="match status" value="1"/>
</dbReference>
<sequence length="519" mass="57109">MIGALLDQRYQVVRVLGQGGFGHTYIAEDTRRPGNPTCVVKHLKPASRDPEFLQIARRLFTREAETLEKLGNHDQIPRLLAYFEENQEFYLVEEFIDGHPLNVELEPSQPWSESQVIQLLQEVLYILDFVHTNGVIHRDLKPENLIRRKHDNKVVLVDFGAVKQVQMQSIVAQELVKETVAIGTPGYMPSEQGQGRPRTSSDLYALGMIGIQALTGMNPTQFGEDPDTGEIIWQQYAQVSDALAAVLAKMVRHYFKYRYQSATEALQALEPLANPNAAKAFAAIASQRVRYYLRDGYQSASKVLQTIQNISALKTRQAIATLKSLPSGQAALPSSNLMEETATVPPVQPSRSPMGVGSFSTIPSKLPLILGTSAVTLVIAAGIFSMVRPPSPSAVTTTNKTNAIPDPNKSNSTPEPNKSNSTSTPNQSDPKPEPEKAQDPNGCTFTMRRASNVRESPRSKKTGEVIKSGIQLTVTGKEENGYIEISSPVQGWVYKNRTKKTCPKPNKADAKKSASSKEN</sequence>
<dbReference type="CDD" id="cd14014">
    <property type="entry name" value="STKc_PknB_like"/>
    <property type="match status" value="1"/>
</dbReference>
<gene>
    <name evidence="12" type="ORF">Mic7113_0339</name>
</gene>
<evidence type="ECO:0000256" key="4">
    <source>
        <dbReference type="ARBA" id="ARBA00022741"/>
    </source>
</evidence>
<dbReference type="PATRIC" id="fig|1173027.3.peg.370"/>
<keyword evidence="2" id="KW-0723">Serine/threonine-protein kinase</keyword>
<protein>
    <recommendedName>
        <fullName evidence="1">non-specific serine/threonine protein kinase</fullName>
        <ecNumber evidence="1">2.7.11.1</ecNumber>
    </recommendedName>
</protein>
<dbReference type="eggNOG" id="COG0515">
    <property type="taxonomic scope" value="Bacteria"/>
</dbReference>
<accession>K9W7R9</accession>
<evidence type="ECO:0000259" key="11">
    <source>
        <dbReference type="PROSITE" id="PS50011"/>
    </source>
</evidence>
<evidence type="ECO:0000256" key="9">
    <source>
        <dbReference type="PROSITE-ProRule" id="PRU10141"/>
    </source>
</evidence>
<comment type="catalytic activity">
    <reaction evidence="8">
        <text>L-seryl-[protein] + ATP = O-phospho-L-seryl-[protein] + ADP + H(+)</text>
        <dbReference type="Rhea" id="RHEA:17989"/>
        <dbReference type="Rhea" id="RHEA-COMP:9863"/>
        <dbReference type="Rhea" id="RHEA-COMP:11604"/>
        <dbReference type="ChEBI" id="CHEBI:15378"/>
        <dbReference type="ChEBI" id="CHEBI:29999"/>
        <dbReference type="ChEBI" id="CHEBI:30616"/>
        <dbReference type="ChEBI" id="CHEBI:83421"/>
        <dbReference type="ChEBI" id="CHEBI:456216"/>
        <dbReference type="EC" id="2.7.11.1"/>
    </reaction>
</comment>
<feature type="domain" description="Protein kinase" evidence="11">
    <location>
        <begin position="10"/>
        <end position="273"/>
    </location>
</feature>
<dbReference type="PANTHER" id="PTHR24363:SF0">
    <property type="entry name" value="SERINE_THREONINE KINASE LIKE DOMAIN CONTAINING 1"/>
    <property type="match status" value="1"/>
</dbReference>
<dbReference type="OrthoDB" id="468998at2"/>
<dbReference type="SUPFAM" id="SSF56112">
    <property type="entry name" value="Protein kinase-like (PK-like)"/>
    <property type="match status" value="1"/>
</dbReference>
<keyword evidence="4 9" id="KW-0547">Nucleotide-binding</keyword>
<dbReference type="PROSITE" id="PS50011">
    <property type="entry name" value="PROTEIN_KINASE_DOM"/>
    <property type="match status" value="1"/>
</dbReference>
<feature type="compositionally biased region" description="Basic and acidic residues" evidence="10">
    <location>
        <begin position="455"/>
        <end position="464"/>
    </location>
</feature>
<dbReference type="KEGG" id="mic:Mic7113_0339"/>
<proteinExistence type="predicted"/>
<comment type="catalytic activity">
    <reaction evidence="7">
        <text>L-threonyl-[protein] + ATP = O-phospho-L-threonyl-[protein] + ADP + H(+)</text>
        <dbReference type="Rhea" id="RHEA:46608"/>
        <dbReference type="Rhea" id="RHEA-COMP:11060"/>
        <dbReference type="Rhea" id="RHEA-COMP:11605"/>
        <dbReference type="ChEBI" id="CHEBI:15378"/>
        <dbReference type="ChEBI" id="CHEBI:30013"/>
        <dbReference type="ChEBI" id="CHEBI:30616"/>
        <dbReference type="ChEBI" id="CHEBI:61977"/>
        <dbReference type="ChEBI" id="CHEBI:456216"/>
        <dbReference type="EC" id="2.7.11.1"/>
    </reaction>
</comment>
<dbReference type="InterPro" id="IPR000719">
    <property type="entry name" value="Prot_kinase_dom"/>
</dbReference>
<dbReference type="GO" id="GO:0004674">
    <property type="term" value="F:protein serine/threonine kinase activity"/>
    <property type="evidence" value="ECO:0007669"/>
    <property type="project" value="UniProtKB-KW"/>
</dbReference>
<evidence type="ECO:0000256" key="8">
    <source>
        <dbReference type="ARBA" id="ARBA00048679"/>
    </source>
</evidence>
<keyword evidence="5 12" id="KW-0418">Kinase</keyword>
<dbReference type="STRING" id="1173027.Mic7113_0339"/>
<dbReference type="PANTHER" id="PTHR24363">
    <property type="entry name" value="SERINE/THREONINE PROTEIN KINASE"/>
    <property type="match status" value="1"/>
</dbReference>
<dbReference type="Pfam" id="PF00069">
    <property type="entry name" value="Pkinase"/>
    <property type="match status" value="1"/>
</dbReference>
<feature type="region of interest" description="Disordered" evidence="10">
    <location>
        <begin position="496"/>
        <end position="519"/>
    </location>
</feature>